<sequence>MFGKHSDAGFHQPIPGNHIKTLCYGAHTLLVEVRLNKDALLPEHQHPYEQTGYLVSGRIRMFIDGKARELDPGDSWCIPMDVLHKVEVLEDAVVVEVFSPTREEYLKYENPEDIIR</sequence>
<dbReference type="InterPro" id="IPR011051">
    <property type="entry name" value="RmlC_Cupin_sf"/>
</dbReference>
<accession>A0A3P3XHK4</accession>
<name>A0A3P3XHK4_9SPIR</name>
<dbReference type="AlphaFoldDB" id="A0A3P3XHK4"/>
<dbReference type="InterPro" id="IPR014710">
    <property type="entry name" value="RmlC-like_jellyroll"/>
</dbReference>
<evidence type="ECO:0000313" key="2">
    <source>
        <dbReference type="EMBL" id="SLM11857.1"/>
    </source>
</evidence>
<organism evidence="2">
    <name type="scientific">uncultured spirochete</name>
    <dbReference type="NCBI Taxonomy" id="156406"/>
    <lineage>
        <taxon>Bacteria</taxon>
        <taxon>Pseudomonadati</taxon>
        <taxon>Spirochaetota</taxon>
        <taxon>Spirochaetia</taxon>
        <taxon>Spirochaetales</taxon>
        <taxon>environmental samples</taxon>
    </lineage>
</organism>
<reference evidence="2" key="1">
    <citation type="submission" date="2017-02" db="EMBL/GenBank/DDBJ databases">
        <authorList>
            <person name="Regsiter A."/>
            <person name="William W."/>
        </authorList>
    </citation>
    <scope>NUCLEOTIDE SEQUENCE</scope>
    <source>
        <strain evidence="2">Bib</strain>
    </source>
</reference>
<feature type="domain" description="Cupin type-2" evidence="1">
    <location>
        <begin position="33"/>
        <end position="95"/>
    </location>
</feature>
<protein>
    <submittedName>
        <fullName evidence="2">Cupin 2, conserved barrel domain protein</fullName>
    </submittedName>
</protein>
<dbReference type="CDD" id="cd02238">
    <property type="entry name" value="cupin_KdgF"/>
    <property type="match status" value="1"/>
</dbReference>
<evidence type="ECO:0000259" key="1">
    <source>
        <dbReference type="Pfam" id="PF07883"/>
    </source>
</evidence>
<dbReference type="EMBL" id="FWDM01000014">
    <property type="protein sequence ID" value="SLM11857.1"/>
    <property type="molecule type" value="Genomic_DNA"/>
</dbReference>
<dbReference type="InterPro" id="IPR052535">
    <property type="entry name" value="Bacilysin_H2HPP_isomerase"/>
</dbReference>
<dbReference type="PANTHER" id="PTHR40112:SF1">
    <property type="entry name" value="H2HPP ISOMERASE"/>
    <property type="match status" value="1"/>
</dbReference>
<dbReference type="InterPro" id="IPR013096">
    <property type="entry name" value="Cupin_2"/>
</dbReference>
<proteinExistence type="predicted"/>
<dbReference type="Gene3D" id="2.60.120.10">
    <property type="entry name" value="Jelly Rolls"/>
    <property type="match status" value="1"/>
</dbReference>
<dbReference type="Pfam" id="PF07883">
    <property type="entry name" value="Cupin_2"/>
    <property type="match status" value="1"/>
</dbReference>
<dbReference type="PANTHER" id="PTHR40112">
    <property type="entry name" value="H2HPP ISOMERASE"/>
    <property type="match status" value="1"/>
</dbReference>
<gene>
    <name evidence="2" type="ORF">SPIROBIBN47_210103</name>
</gene>
<dbReference type="SUPFAM" id="SSF51182">
    <property type="entry name" value="RmlC-like cupins"/>
    <property type="match status" value="1"/>
</dbReference>